<feature type="domain" description="Cell envelope-related transcriptional attenuator" evidence="3">
    <location>
        <begin position="90"/>
        <end position="236"/>
    </location>
</feature>
<dbReference type="RefSeq" id="WP_213528918.1">
    <property type="nucleotide sequence ID" value="NZ_BOVJ01000075.1"/>
</dbReference>
<comment type="caution">
    <text evidence="4">The sequence shown here is derived from an EMBL/GenBank/DDBJ whole genome shotgun (WGS) entry which is preliminary data.</text>
</comment>
<dbReference type="InterPro" id="IPR004474">
    <property type="entry name" value="LytR_CpsA_psr"/>
</dbReference>
<dbReference type="Gene3D" id="3.40.630.190">
    <property type="entry name" value="LCP protein"/>
    <property type="match status" value="1"/>
</dbReference>
<sequence>MKKRISRKWKWVSGLTAFIVLLGAVGYFNRGALAMLGFDLFFSKKVEKKLEQSYKPLEGRQTAPVAYTDTKPISFLLLGVDQREGESSGRSDTIIYTVVRPKDGAILMISVPRDTLTEIAGREEKDKINHAYAFGGAKMAVETVEQLFDAPVNYYASINFKGFKDAIDAMGGIALPIEEDIVNKGRDHEKFVIKGGQDLYNGTDALNYVRYREDAGGDMSRTGRHQIFINAMLDKASGVDQWTKIPELIDIMGENFSTDMSPDQIISLAKTLLQADSRTIYSHTLKGEGGRGKSNLWYFYADDEDLEQVKAIIDGWMDEKTTKAQLPLPEKYRPKNDNGSRTLSAPETAAP</sequence>
<accession>A0ABQ4N734</accession>
<dbReference type="Pfam" id="PF03816">
    <property type="entry name" value="LytR_cpsA_psr"/>
    <property type="match status" value="1"/>
</dbReference>
<name>A0ABQ4N734_9BACL</name>
<dbReference type="NCBIfam" id="TIGR00350">
    <property type="entry name" value="lytR_cpsA_psr"/>
    <property type="match status" value="1"/>
</dbReference>
<comment type="similarity">
    <text evidence="1">Belongs to the LytR/CpsA/Psr (LCP) family.</text>
</comment>
<dbReference type="PANTHER" id="PTHR33392">
    <property type="entry name" value="POLYISOPRENYL-TEICHOIC ACID--PEPTIDOGLYCAN TEICHOIC ACID TRANSFERASE TAGU"/>
    <property type="match status" value="1"/>
</dbReference>
<feature type="region of interest" description="Disordered" evidence="2">
    <location>
        <begin position="323"/>
        <end position="351"/>
    </location>
</feature>
<organism evidence="4 5">
    <name type="scientific">Paenibacillus cisolokensis</name>
    <dbReference type="NCBI Taxonomy" id="1658519"/>
    <lineage>
        <taxon>Bacteria</taxon>
        <taxon>Bacillati</taxon>
        <taxon>Bacillota</taxon>
        <taxon>Bacilli</taxon>
        <taxon>Bacillales</taxon>
        <taxon>Paenibacillaceae</taxon>
        <taxon>Paenibacillus</taxon>
    </lineage>
</organism>
<dbReference type="Proteomes" id="UP000680304">
    <property type="component" value="Unassembled WGS sequence"/>
</dbReference>
<evidence type="ECO:0000313" key="5">
    <source>
        <dbReference type="Proteomes" id="UP000680304"/>
    </source>
</evidence>
<proteinExistence type="inferred from homology"/>
<keyword evidence="5" id="KW-1185">Reference proteome</keyword>
<reference evidence="4 5" key="1">
    <citation type="submission" date="2021-04" db="EMBL/GenBank/DDBJ databases">
        <title>Draft genome sequence of Paenibacillus cisolokensis, LC2-13A.</title>
        <authorList>
            <person name="Uke A."/>
            <person name="Chhe C."/>
            <person name="Baramee S."/>
            <person name="Kosugi A."/>
        </authorList>
    </citation>
    <scope>NUCLEOTIDE SEQUENCE [LARGE SCALE GENOMIC DNA]</scope>
    <source>
        <strain evidence="4 5">LC2-13A</strain>
    </source>
</reference>
<evidence type="ECO:0000256" key="1">
    <source>
        <dbReference type="ARBA" id="ARBA00006068"/>
    </source>
</evidence>
<dbReference type="InterPro" id="IPR050922">
    <property type="entry name" value="LytR/CpsA/Psr_CW_biosynth"/>
</dbReference>
<evidence type="ECO:0000256" key="2">
    <source>
        <dbReference type="SAM" id="MobiDB-lite"/>
    </source>
</evidence>
<evidence type="ECO:0000259" key="3">
    <source>
        <dbReference type="Pfam" id="PF03816"/>
    </source>
</evidence>
<dbReference type="PANTHER" id="PTHR33392:SF6">
    <property type="entry name" value="POLYISOPRENYL-TEICHOIC ACID--PEPTIDOGLYCAN TEICHOIC ACID TRANSFERASE TAGU"/>
    <property type="match status" value="1"/>
</dbReference>
<gene>
    <name evidence="4" type="primary">lytR_3</name>
    <name evidence="4" type="ORF">PACILC2_25240</name>
</gene>
<evidence type="ECO:0000313" key="4">
    <source>
        <dbReference type="EMBL" id="GIQ63956.1"/>
    </source>
</evidence>
<dbReference type="EMBL" id="BOVJ01000075">
    <property type="protein sequence ID" value="GIQ63956.1"/>
    <property type="molecule type" value="Genomic_DNA"/>
</dbReference>
<protein>
    <submittedName>
        <fullName evidence="4">LytR family transcriptional regulator</fullName>
    </submittedName>
</protein>